<name>A0A0H5Q4N9_9ZZZZ</name>
<organism evidence="1">
    <name type="scientific">uncultured prokaryote</name>
    <dbReference type="NCBI Taxonomy" id="198431"/>
    <lineage>
        <taxon>unclassified sequences</taxon>
        <taxon>environmental samples</taxon>
    </lineage>
</organism>
<reference evidence="1" key="2">
    <citation type="submission" date="2015-07" db="EMBL/GenBank/DDBJ databases">
        <title>Plasmids, circular viruses and viroids from rat gut.</title>
        <authorList>
            <person name="Jorgensen T.J."/>
            <person name="Hansen M.A."/>
            <person name="Xu Z."/>
            <person name="Tabak M.A."/>
            <person name="Sorensen S.J."/>
            <person name="Hansen L.H."/>
        </authorList>
    </citation>
    <scope>NUCLEOTIDE SEQUENCE</scope>
    <source>
        <strain evidence="1">RGFK1291</strain>
    </source>
</reference>
<reference evidence="1" key="1">
    <citation type="submission" date="2015-06" db="EMBL/GenBank/DDBJ databases">
        <authorList>
            <person name="Joergensen T."/>
        </authorList>
    </citation>
    <scope>NUCLEOTIDE SEQUENCE</scope>
    <source>
        <strain evidence="1">RGFK1291</strain>
    </source>
</reference>
<accession>A0A0H5Q4N9</accession>
<dbReference type="AlphaFoldDB" id="A0A0H5Q4N9"/>
<proteinExistence type="predicted"/>
<sequence>MASMYRITTVFSGLTGAPYYNQLVAVDNGTSTAQVYVDLVETFWTDCSNFISNAVSWAINADVDVFDDTTGAQTGIESTTGGAGAGLSADEPLPFATQGLLRLRTGTFVSGREIRGRIFIPGMTEVGNDSGKPTSGMIASLNGAGDTLESNGFYVYSPTRNTSAEIVSTSLWNQYAVLRSRRD</sequence>
<evidence type="ECO:0000313" key="1">
    <source>
        <dbReference type="EMBL" id="CRY96823.1"/>
    </source>
</evidence>
<protein>
    <submittedName>
        <fullName evidence="1">Uncharacterized protein</fullName>
    </submittedName>
</protein>
<dbReference type="EMBL" id="LN853861">
    <property type="protein sequence ID" value="CRY96823.1"/>
    <property type="molecule type" value="Genomic_DNA"/>
</dbReference>